<dbReference type="SUPFAM" id="SSF141371">
    <property type="entry name" value="PilZ domain-like"/>
    <property type="match status" value="1"/>
</dbReference>
<evidence type="ECO:0000256" key="1">
    <source>
        <dbReference type="SAM" id="MobiDB-lite"/>
    </source>
</evidence>
<name>A0A7W9BDX8_9SPHN</name>
<dbReference type="Proteomes" id="UP000546200">
    <property type="component" value="Unassembled WGS sequence"/>
</dbReference>
<evidence type="ECO:0000259" key="2">
    <source>
        <dbReference type="Pfam" id="PF07238"/>
    </source>
</evidence>
<dbReference type="AlphaFoldDB" id="A0A7W9BDX8"/>
<dbReference type="RefSeq" id="WP_184057215.1">
    <property type="nucleotide sequence ID" value="NZ_JACIJK010000005.1"/>
</dbReference>
<gene>
    <name evidence="3" type="ORF">FHS94_002025</name>
</gene>
<protein>
    <recommendedName>
        <fullName evidence="2">PilZ domain-containing protein</fullName>
    </recommendedName>
</protein>
<comment type="caution">
    <text evidence="3">The sequence shown here is derived from an EMBL/GenBank/DDBJ whole genome shotgun (WGS) entry which is preliminary data.</text>
</comment>
<accession>A0A7W9BDX8</accession>
<keyword evidence="4" id="KW-1185">Reference proteome</keyword>
<dbReference type="EMBL" id="JACIJK010000005">
    <property type="protein sequence ID" value="MBB5715184.1"/>
    <property type="molecule type" value="Genomic_DNA"/>
</dbReference>
<sequence>MSDETPPDAEPTRERAERVPRASVLLKATVEQFGAAAVTTHRVRDLSTGGMRIDQAHLLRHGATILVTVGALEAVGATVVWLADGWAGLKFATSIDPDAARARAVITPKADQKQRTLRPSAAAPLKAGWAGDMRNPYRR</sequence>
<proteinExistence type="predicted"/>
<dbReference type="InterPro" id="IPR009875">
    <property type="entry name" value="PilZ_domain"/>
</dbReference>
<feature type="region of interest" description="Disordered" evidence="1">
    <location>
        <begin position="110"/>
        <end position="139"/>
    </location>
</feature>
<feature type="domain" description="PilZ" evidence="2">
    <location>
        <begin position="15"/>
        <end position="99"/>
    </location>
</feature>
<dbReference type="Pfam" id="PF07238">
    <property type="entry name" value="PilZ"/>
    <property type="match status" value="1"/>
</dbReference>
<evidence type="ECO:0000313" key="4">
    <source>
        <dbReference type="Proteomes" id="UP000546200"/>
    </source>
</evidence>
<evidence type="ECO:0000313" key="3">
    <source>
        <dbReference type="EMBL" id="MBB5715184.1"/>
    </source>
</evidence>
<reference evidence="3 4" key="1">
    <citation type="submission" date="2020-08" db="EMBL/GenBank/DDBJ databases">
        <title>Genomic Encyclopedia of Type Strains, Phase IV (KMG-IV): sequencing the most valuable type-strain genomes for metagenomic binning, comparative biology and taxonomic classification.</title>
        <authorList>
            <person name="Goeker M."/>
        </authorList>
    </citation>
    <scope>NUCLEOTIDE SEQUENCE [LARGE SCALE GENOMIC DNA]</scope>
    <source>
        <strain evidence="3 4">DSM 100044</strain>
    </source>
</reference>
<dbReference type="GO" id="GO:0035438">
    <property type="term" value="F:cyclic-di-GMP binding"/>
    <property type="evidence" value="ECO:0007669"/>
    <property type="project" value="InterPro"/>
</dbReference>
<organism evidence="3 4">
    <name type="scientific">Sphingomonas aerophila</name>
    <dbReference type="NCBI Taxonomy" id="1344948"/>
    <lineage>
        <taxon>Bacteria</taxon>
        <taxon>Pseudomonadati</taxon>
        <taxon>Pseudomonadota</taxon>
        <taxon>Alphaproteobacteria</taxon>
        <taxon>Sphingomonadales</taxon>
        <taxon>Sphingomonadaceae</taxon>
        <taxon>Sphingomonas</taxon>
    </lineage>
</organism>